<dbReference type="CDD" id="cd02440">
    <property type="entry name" value="AdoMet_MTases"/>
    <property type="match status" value="1"/>
</dbReference>
<dbReference type="GO" id="GO:0008168">
    <property type="term" value="F:methyltransferase activity"/>
    <property type="evidence" value="ECO:0007669"/>
    <property type="project" value="UniProtKB-KW"/>
</dbReference>
<evidence type="ECO:0000259" key="1">
    <source>
        <dbReference type="Pfam" id="PF08241"/>
    </source>
</evidence>
<dbReference type="GO" id="GO:0032259">
    <property type="term" value="P:methylation"/>
    <property type="evidence" value="ECO:0007669"/>
    <property type="project" value="UniProtKB-KW"/>
</dbReference>
<dbReference type="Gene3D" id="3.40.50.150">
    <property type="entry name" value="Vaccinia Virus protein VP39"/>
    <property type="match status" value="1"/>
</dbReference>
<dbReference type="SUPFAM" id="SSF53335">
    <property type="entry name" value="S-adenosyl-L-methionine-dependent methyltransferases"/>
    <property type="match status" value="1"/>
</dbReference>
<accession>A0ABR9H1K5</accession>
<dbReference type="InterPro" id="IPR029063">
    <property type="entry name" value="SAM-dependent_MTases_sf"/>
</dbReference>
<dbReference type="InterPro" id="IPR013216">
    <property type="entry name" value="Methyltransf_11"/>
</dbReference>
<reference evidence="2 3" key="1">
    <citation type="submission" date="2020-10" db="EMBL/GenBank/DDBJ databases">
        <title>Genomic Encyclopedia of Type Strains, Phase IV (KMG-IV): sequencing the most valuable type-strain genomes for metagenomic binning, comparative biology and taxonomic classification.</title>
        <authorList>
            <person name="Goeker M."/>
        </authorList>
    </citation>
    <scope>NUCLEOTIDE SEQUENCE [LARGE SCALE GENOMIC DNA]</scope>
    <source>
        <strain evidence="2 3">DSM 4194</strain>
    </source>
</reference>
<evidence type="ECO:0000313" key="2">
    <source>
        <dbReference type="EMBL" id="MBE1424582.1"/>
    </source>
</evidence>
<dbReference type="Proteomes" id="UP000639010">
    <property type="component" value="Unassembled WGS sequence"/>
</dbReference>
<protein>
    <submittedName>
        <fullName evidence="2">2-polyprenyl-3-methyl-5-hydroxy-6-metoxy-1, 4-benzoquinol methylase</fullName>
    </submittedName>
</protein>
<proteinExistence type="predicted"/>
<name>A0ABR9H1K5_9BACT</name>
<organism evidence="2 3">
    <name type="scientific">Desulfomicrobium macestii</name>
    <dbReference type="NCBI Taxonomy" id="90731"/>
    <lineage>
        <taxon>Bacteria</taxon>
        <taxon>Pseudomonadati</taxon>
        <taxon>Thermodesulfobacteriota</taxon>
        <taxon>Desulfovibrionia</taxon>
        <taxon>Desulfovibrionales</taxon>
        <taxon>Desulfomicrobiaceae</taxon>
        <taxon>Desulfomicrobium</taxon>
    </lineage>
</organism>
<evidence type="ECO:0000313" key="3">
    <source>
        <dbReference type="Proteomes" id="UP000639010"/>
    </source>
</evidence>
<comment type="caution">
    <text evidence="2">The sequence shown here is derived from an EMBL/GenBank/DDBJ whole genome shotgun (WGS) entry which is preliminary data.</text>
</comment>
<sequence length="283" mass="32284">MNELLYDKMRMVSTNEWLAGLLRDTDKFEWCAALPSLPDEQFQRRFVGRAYSEAMQQAFDAVEEFRQGLARLGCQFDEDAVALDFGCGWGRISQTMYRYFRPYNIISADIQSDAVDFCFKSGLATKIIQVYDNNLHQILNESVDCIFAYSVFSHLSENAANIWIKEFVRILKPGGAIAVTTRAPSIIRHALNLLKLPKQEIPLHGRGLIEAFFDADKALEEYNDGVFVYRDYPHPTKSGVDYGEAIIPEHYVANVWLPIFGGGYSFLPPVRTLDQAIIFLRKL</sequence>
<gene>
    <name evidence="2" type="ORF">H4684_001214</name>
</gene>
<dbReference type="Pfam" id="PF08241">
    <property type="entry name" value="Methyltransf_11"/>
    <property type="match status" value="1"/>
</dbReference>
<dbReference type="RefSeq" id="WP_192623159.1">
    <property type="nucleotide sequence ID" value="NZ_JADBGG010000006.1"/>
</dbReference>
<feature type="domain" description="Methyltransferase type 11" evidence="1">
    <location>
        <begin position="83"/>
        <end position="178"/>
    </location>
</feature>
<dbReference type="EMBL" id="JADBGG010000006">
    <property type="protein sequence ID" value="MBE1424582.1"/>
    <property type="molecule type" value="Genomic_DNA"/>
</dbReference>
<keyword evidence="2" id="KW-0808">Transferase</keyword>
<keyword evidence="3" id="KW-1185">Reference proteome</keyword>
<keyword evidence="2" id="KW-0489">Methyltransferase</keyword>